<protein>
    <recommendedName>
        <fullName evidence="4">Sodefrin-like factor</fullName>
    </recommendedName>
</protein>
<comment type="caution">
    <text evidence="2">The sequence shown here is derived from an EMBL/GenBank/DDBJ whole genome shotgun (WGS) entry which is preliminary data.</text>
</comment>
<dbReference type="Proteomes" id="UP000708208">
    <property type="component" value="Unassembled WGS sequence"/>
</dbReference>
<sequence length="213" mass="23824">MKLLFEFVFLLCLICHTFGQESHSSHSNTNGSPENDHEGDTDHGHHTAGLKCFHCTFTQDAHGYKGDSDCQNPVEGKVNVTECSEDSSCGYWAGNLSIGFTVIRSCILHHTETSQCNEKVTIRDTIEYDLFNGSSPLSVEATEKVQGISESCGQNLCNNGTFRESCKLFPEEVVMPVMIIMEFIHIRAFKPIKPRQRLMEVSTEEITARAQLE</sequence>
<dbReference type="AlphaFoldDB" id="A0A8J2LKD1"/>
<proteinExistence type="predicted"/>
<feature type="chain" id="PRO_5035218806" description="Sodefrin-like factor" evidence="1">
    <location>
        <begin position="20"/>
        <end position="213"/>
    </location>
</feature>
<dbReference type="EMBL" id="CAJVCH010571328">
    <property type="protein sequence ID" value="CAG7837213.1"/>
    <property type="molecule type" value="Genomic_DNA"/>
</dbReference>
<accession>A0A8J2LKD1</accession>
<keyword evidence="1" id="KW-0732">Signal</keyword>
<evidence type="ECO:0000313" key="3">
    <source>
        <dbReference type="Proteomes" id="UP000708208"/>
    </source>
</evidence>
<name>A0A8J2LKD1_9HEXA</name>
<reference evidence="2" key="1">
    <citation type="submission" date="2021-06" db="EMBL/GenBank/DDBJ databases">
        <authorList>
            <person name="Hodson N. C."/>
            <person name="Mongue J. A."/>
            <person name="Jaron S. K."/>
        </authorList>
    </citation>
    <scope>NUCLEOTIDE SEQUENCE</scope>
</reference>
<evidence type="ECO:0000313" key="2">
    <source>
        <dbReference type="EMBL" id="CAG7837213.1"/>
    </source>
</evidence>
<keyword evidence="3" id="KW-1185">Reference proteome</keyword>
<organism evidence="2 3">
    <name type="scientific">Allacma fusca</name>
    <dbReference type="NCBI Taxonomy" id="39272"/>
    <lineage>
        <taxon>Eukaryota</taxon>
        <taxon>Metazoa</taxon>
        <taxon>Ecdysozoa</taxon>
        <taxon>Arthropoda</taxon>
        <taxon>Hexapoda</taxon>
        <taxon>Collembola</taxon>
        <taxon>Symphypleona</taxon>
        <taxon>Sminthuridae</taxon>
        <taxon>Allacma</taxon>
    </lineage>
</organism>
<evidence type="ECO:0008006" key="4">
    <source>
        <dbReference type="Google" id="ProtNLM"/>
    </source>
</evidence>
<evidence type="ECO:0000256" key="1">
    <source>
        <dbReference type="SAM" id="SignalP"/>
    </source>
</evidence>
<gene>
    <name evidence="2" type="ORF">AFUS01_LOCUS46361</name>
</gene>
<feature type="signal peptide" evidence="1">
    <location>
        <begin position="1"/>
        <end position="19"/>
    </location>
</feature>